<dbReference type="RefSeq" id="WP_093249138.1">
    <property type="nucleotide sequence ID" value="NZ_FNGP01000001.1"/>
</dbReference>
<dbReference type="EMBL" id="FNGP01000001">
    <property type="protein sequence ID" value="SDL22792.1"/>
    <property type="molecule type" value="Genomic_DNA"/>
</dbReference>
<protein>
    <submittedName>
        <fullName evidence="2">Uncharacterized protein</fullName>
    </submittedName>
</protein>
<keyword evidence="1" id="KW-1133">Transmembrane helix</keyword>
<dbReference type="AlphaFoldDB" id="A0A1G9ICE0"/>
<keyword evidence="3" id="KW-1185">Reference proteome</keyword>
<accession>A0A1G9ICE0</accession>
<feature type="transmembrane region" description="Helical" evidence="1">
    <location>
        <begin position="99"/>
        <end position="121"/>
    </location>
</feature>
<organism evidence="2 3">
    <name type="scientific">Tessaracoccus oleiagri</name>
    <dbReference type="NCBI Taxonomy" id="686624"/>
    <lineage>
        <taxon>Bacteria</taxon>
        <taxon>Bacillati</taxon>
        <taxon>Actinomycetota</taxon>
        <taxon>Actinomycetes</taxon>
        <taxon>Propionibacteriales</taxon>
        <taxon>Propionibacteriaceae</taxon>
        <taxon>Tessaracoccus</taxon>
    </lineage>
</organism>
<name>A0A1G9ICE0_9ACTN</name>
<gene>
    <name evidence="2" type="ORF">SAMN04488242_0852</name>
</gene>
<keyword evidence="1" id="KW-0812">Transmembrane</keyword>
<proteinExistence type="predicted"/>
<reference evidence="2 3" key="1">
    <citation type="submission" date="2016-10" db="EMBL/GenBank/DDBJ databases">
        <authorList>
            <person name="de Groot N.N."/>
        </authorList>
    </citation>
    <scope>NUCLEOTIDE SEQUENCE [LARGE SCALE GENOMIC DNA]</scope>
    <source>
        <strain evidence="2 3">CGMCC 1.9159</strain>
    </source>
</reference>
<feature type="transmembrane region" description="Helical" evidence="1">
    <location>
        <begin position="160"/>
        <end position="179"/>
    </location>
</feature>
<dbReference type="STRING" id="686624.SAMN04488242_0852"/>
<sequence>MKDLFETLSEATVTLRATALPQALLRFLVAVAGSAAGLLCFLWFPHPYGPVLLGAAIALALASAVLPDSAAPTVTLAGLALWWFVGAAAASWWQWAVMALLLAVFHFGAGLAAASPPWARADAGVVRRWARSAAAYLGLSAGAVAVAIGAALTAGLPRGMGWVVAGAALLLAAGIASLRRMVRAPQGSR</sequence>
<dbReference type="Proteomes" id="UP000199475">
    <property type="component" value="Unassembled WGS sequence"/>
</dbReference>
<feature type="transmembrane region" description="Helical" evidence="1">
    <location>
        <begin position="50"/>
        <end position="67"/>
    </location>
</feature>
<keyword evidence="1" id="KW-0472">Membrane</keyword>
<evidence type="ECO:0000256" key="1">
    <source>
        <dbReference type="SAM" id="Phobius"/>
    </source>
</evidence>
<feature type="transmembrane region" description="Helical" evidence="1">
    <location>
        <begin position="133"/>
        <end position="154"/>
    </location>
</feature>
<feature type="transmembrane region" description="Helical" evidence="1">
    <location>
        <begin position="24"/>
        <end position="44"/>
    </location>
</feature>
<evidence type="ECO:0000313" key="3">
    <source>
        <dbReference type="Proteomes" id="UP000199475"/>
    </source>
</evidence>
<evidence type="ECO:0000313" key="2">
    <source>
        <dbReference type="EMBL" id="SDL22792.1"/>
    </source>
</evidence>
<feature type="transmembrane region" description="Helical" evidence="1">
    <location>
        <begin position="74"/>
        <end position="93"/>
    </location>
</feature>